<name>A0A9W6BBG0_9CHLO</name>
<keyword evidence="3" id="KW-1185">Reference proteome</keyword>
<organism evidence="2 3">
    <name type="scientific">Pleodorina starrii</name>
    <dbReference type="NCBI Taxonomy" id="330485"/>
    <lineage>
        <taxon>Eukaryota</taxon>
        <taxon>Viridiplantae</taxon>
        <taxon>Chlorophyta</taxon>
        <taxon>core chlorophytes</taxon>
        <taxon>Chlorophyceae</taxon>
        <taxon>CS clade</taxon>
        <taxon>Chlamydomonadales</taxon>
        <taxon>Volvocaceae</taxon>
        <taxon>Pleodorina</taxon>
    </lineage>
</organism>
<feature type="compositionally biased region" description="Low complexity" evidence="1">
    <location>
        <begin position="118"/>
        <end position="139"/>
    </location>
</feature>
<sequence length="757" mass="76168">MDIETWRAENPTWRPELTLDEIVQHSKGRRDPEKNRQYFVEYRRKLKVSGPARTRGGAGGRAAAKRLGNDEPWQATTSDEDQQQQEDDTDDDTDEEVAQTASLRLRRQQQHMFPRAKPQGQGDDGAAGPDSPAVEEPAAAAAAATHIQIGSAGVAAAEMYAVLPAAAKGGAGLDAAACGPESPRRESSPAAAAAPASAPTSDTQAESPRRILLPVRRARGPMVTRLLRCAAMQPRSGGDARVHQRIGEMGDVRLGLVEGRPGHVDESPRSEIPAAAAAGPAVTNGGSFNACVPQSMHPAAAAASASAPRLSAWPLTASGDEACQDPGAMGDDAGGGGKATAYQQPAVFFPVTAGHWNPGLVGANAWGAAGIPCWTSGGAWHGAPGFTPMTDQQITVQAPNAPQVAAAAAAAAQVQGALPAPGCPAPEAPGAINLASFEGGAGLGSPAAGAASTAPFNDPDLQRTCSVNSICTGGSAAAAGQPQPQSSAPAQAPAAVVPAIAAAGVERACPLSLALSSRPSFGDLSSGVPGSDGSTPSASAAGAAPAPAALQDELTAQQLSCKRRRTVNAPLQLSRGAPLPGFSLGGRHVTPEQHFTSHSAPSSPWRPVGDQEGSHVLPTCTAHGGFGPGACAWAPGACSSGLPAIAATGRGDGAAAAAGWRDPASTFGRQTPPLSATGDIPAAAALPCALPVTALGAVHHAGGAAAVSMAAGQQRQPQHLSQLDPPGGELEPEADILDAEWLDGLLSESEMDFLLAF</sequence>
<dbReference type="EMBL" id="BRXU01000002">
    <property type="protein sequence ID" value="GLC49059.1"/>
    <property type="molecule type" value="Genomic_DNA"/>
</dbReference>
<dbReference type="Proteomes" id="UP001165080">
    <property type="component" value="Unassembled WGS sequence"/>
</dbReference>
<gene>
    <name evidence="2" type="primary">PLEST006670</name>
    <name evidence="2" type="ORF">PLESTB_000178000</name>
</gene>
<evidence type="ECO:0000256" key="1">
    <source>
        <dbReference type="SAM" id="MobiDB-lite"/>
    </source>
</evidence>
<feature type="compositionally biased region" description="Acidic residues" evidence="1">
    <location>
        <begin position="78"/>
        <end position="97"/>
    </location>
</feature>
<comment type="caution">
    <text evidence="2">The sequence shown here is derived from an EMBL/GenBank/DDBJ whole genome shotgun (WGS) entry which is preliminary data.</text>
</comment>
<feature type="region of interest" description="Disordered" evidence="1">
    <location>
        <begin position="43"/>
        <end position="139"/>
    </location>
</feature>
<feature type="region of interest" description="Disordered" evidence="1">
    <location>
        <begin position="172"/>
        <end position="209"/>
    </location>
</feature>
<protein>
    <submittedName>
        <fullName evidence="2">Uncharacterized protein</fullName>
    </submittedName>
</protein>
<reference evidence="2 3" key="1">
    <citation type="journal article" date="2023" name="Commun. Biol.">
        <title>Reorganization of the ancestral sex-determining regions during the evolution of trioecy in Pleodorina starrii.</title>
        <authorList>
            <person name="Takahashi K."/>
            <person name="Suzuki S."/>
            <person name="Kawai-Toyooka H."/>
            <person name="Yamamoto K."/>
            <person name="Hamaji T."/>
            <person name="Ootsuki R."/>
            <person name="Yamaguchi H."/>
            <person name="Kawachi M."/>
            <person name="Higashiyama T."/>
            <person name="Nozaki H."/>
        </authorList>
    </citation>
    <scope>NUCLEOTIDE SEQUENCE [LARGE SCALE GENOMIC DNA]</scope>
    <source>
        <strain evidence="2 3">NIES-4479</strain>
    </source>
</reference>
<evidence type="ECO:0000313" key="3">
    <source>
        <dbReference type="Proteomes" id="UP001165080"/>
    </source>
</evidence>
<evidence type="ECO:0000313" key="2">
    <source>
        <dbReference type="EMBL" id="GLC49059.1"/>
    </source>
</evidence>
<accession>A0A9W6BBG0</accession>
<feature type="compositionally biased region" description="Low complexity" evidence="1">
    <location>
        <begin position="172"/>
        <end position="181"/>
    </location>
</feature>
<feature type="compositionally biased region" description="Low complexity" evidence="1">
    <location>
        <begin position="50"/>
        <end position="66"/>
    </location>
</feature>
<feature type="region of interest" description="Disordered" evidence="1">
    <location>
        <begin position="522"/>
        <end position="548"/>
    </location>
</feature>
<feature type="compositionally biased region" description="Low complexity" evidence="1">
    <location>
        <begin position="188"/>
        <end position="199"/>
    </location>
</feature>
<dbReference type="AlphaFoldDB" id="A0A9W6BBG0"/>
<feature type="compositionally biased region" description="Low complexity" evidence="1">
    <location>
        <begin position="529"/>
        <end position="548"/>
    </location>
</feature>
<proteinExistence type="predicted"/>
<feature type="region of interest" description="Disordered" evidence="1">
    <location>
        <begin position="709"/>
        <end position="732"/>
    </location>
</feature>